<feature type="region of interest" description="Disordered" evidence="1">
    <location>
        <begin position="104"/>
        <end position="182"/>
    </location>
</feature>
<feature type="compositionally biased region" description="Polar residues" evidence="1">
    <location>
        <begin position="385"/>
        <end position="395"/>
    </location>
</feature>
<feature type="compositionally biased region" description="Polar residues" evidence="1">
    <location>
        <begin position="322"/>
        <end position="331"/>
    </location>
</feature>
<protein>
    <submittedName>
        <fullName evidence="2">Uncharacterized protein</fullName>
    </submittedName>
</protein>
<feature type="compositionally biased region" description="Basic and acidic residues" evidence="1">
    <location>
        <begin position="125"/>
        <end position="138"/>
    </location>
</feature>
<gene>
    <name evidence="2" type="ORF">GFSPODELE1_LOCUS2303</name>
</gene>
<feature type="compositionally biased region" description="Polar residues" evidence="1">
    <location>
        <begin position="156"/>
        <end position="169"/>
    </location>
</feature>
<evidence type="ECO:0000313" key="2">
    <source>
        <dbReference type="EMBL" id="CAL1698739.1"/>
    </source>
</evidence>
<sequence length="655" mass="71996">MVTSFSENNRWCDGENSQGLLPYPTQYASSPPLANYITISLLATPFCIVNLTAFISTTPTSFLPKLTRMTSLRRVARTVSSKFKSLADSFSSLSLAEQNIIDATPEPSKAKTRKAKVHSSSQSRRPADVARESRDRFSTQDACAPAPQVAPATEHSPATSEPQHGSLKQINDLHPRVPPPSRYAMAALGTTLERRSDDPLPYVPPVFTPHCRPKPIDDFSDVAAALDEVEFCPTAPLRASGKTPRTRRKTRKSSSPYSRPESRKEESESSSKKKGKLVIIIPPLHRRSPQPGTPDDTTRRKTRSSTKKTTRRSNENMAPTEVQATPSARQQPETRDKSPSSIRAVDQASGTNNLSTTATHVEESKVSYSSQEFLDRFEERITSISDQAPWLSTPQTVPPAPTITESDRKGYEADSESGGTIQPSSSAVQLSSPTFTVAVAPPRHVLPSPTKRTRRTHYLSKQKRIMLGLSRHRHASPTNQPGNPLGDSTRGRLMKTKAFIRRCGFKKPNSSVRSRLHRSGDLFVYNLMAKIPNRLLNPKEKSLFQGAMPVRLSTLPCAVGVDRLDSDVDMETASEVSEVQQFYGHPAPHLPIQRLLSNASMRSSSDDFVGVPSFPASEGGDFYWMRDEDVAMEGDAVATSNDWVARAPNGPAIAV</sequence>
<accession>A0ABP1CW70</accession>
<feature type="region of interest" description="Disordered" evidence="1">
    <location>
        <begin position="385"/>
        <end position="429"/>
    </location>
</feature>
<feature type="compositionally biased region" description="Basic residues" evidence="1">
    <location>
        <begin position="300"/>
        <end position="311"/>
    </location>
</feature>
<name>A0ABP1CW70_9APHY</name>
<feature type="compositionally biased region" description="Basic and acidic residues" evidence="1">
    <location>
        <begin position="260"/>
        <end position="271"/>
    </location>
</feature>
<dbReference type="EMBL" id="OZ037954">
    <property type="protein sequence ID" value="CAL1698739.1"/>
    <property type="molecule type" value="Genomic_DNA"/>
</dbReference>
<evidence type="ECO:0000256" key="1">
    <source>
        <dbReference type="SAM" id="MobiDB-lite"/>
    </source>
</evidence>
<organism evidence="2 3">
    <name type="scientific">Somion occarium</name>
    <dbReference type="NCBI Taxonomy" id="3059160"/>
    <lineage>
        <taxon>Eukaryota</taxon>
        <taxon>Fungi</taxon>
        <taxon>Dikarya</taxon>
        <taxon>Basidiomycota</taxon>
        <taxon>Agaricomycotina</taxon>
        <taxon>Agaricomycetes</taxon>
        <taxon>Polyporales</taxon>
        <taxon>Cerrenaceae</taxon>
        <taxon>Somion</taxon>
    </lineage>
</organism>
<feature type="compositionally biased region" description="Polar residues" evidence="1">
    <location>
        <begin position="348"/>
        <end position="359"/>
    </location>
</feature>
<feature type="region of interest" description="Disordered" evidence="1">
    <location>
        <begin position="236"/>
        <end position="364"/>
    </location>
</feature>
<feature type="compositionally biased region" description="Polar residues" evidence="1">
    <location>
        <begin position="417"/>
        <end position="429"/>
    </location>
</feature>
<evidence type="ECO:0000313" key="3">
    <source>
        <dbReference type="Proteomes" id="UP001497453"/>
    </source>
</evidence>
<reference evidence="3" key="1">
    <citation type="submission" date="2024-04" db="EMBL/GenBank/DDBJ databases">
        <authorList>
            <person name="Shaw F."/>
            <person name="Minotto A."/>
        </authorList>
    </citation>
    <scope>NUCLEOTIDE SEQUENCE [LARGE SCALE GENOMIC DNA]</scope>
</reference>
<dbReference type="Proteomes" id="UP001497453">
    <property type="component" value="Chromosome 11"/>
</dbReference>
<proteinExistence type="predicted"/>
<keyword evidence="3" id="KW-1185">Reference proteome</keyword>